<dbReference type="PROSITE" id="PS50837">
    <property type="entry name" value="NACHT"/>
    <property type="match status" value="1"/>
</dbReference>
<dbReference type="PROSITE" id="PS50294">
    <property type="entry name" value="WD_REPEATS_REGION"/>
    <property type="match status" value="10"/>
</dbReference>
<evidence type="ECO:0000313" key="7">
    <source>
        <dbReference type="Proteomes" id="UP001147746"/>
    </source>
</evidence>
<dbReference type="Pfam" id="PF24883">
    <property type="entry name" value="NPHP3_N"/>
    <property type="match status" value="1"/>
</dbReference>
<dbReference type="Gene3D" id="3.40.50.300">
    <property type="entry name" value="P-loop containing nucleotide triphosphate hydrolases"/>
    <property type="match status" value="1"/>
</dbReference>
<keyword evidence="7" id="KW-1185">Reference proteome</keyword>
<feature type="repeat" description="WD" evidence="3">
    <location>
        <begin position="1236"/>
        <end position="1267"/>
    </location>
</feature>
<feature type="repeat" description="WD" evidence="3">
    <location>
        <begin position="892"/>
        <end position="933"/>
    </location>
</feature>
<feature type="region of interest" description="Disordered" evidence="4">
    <location>
        <begin position="1"/>
        <end position="25"/>
    </location>
</feature>
<gene>
    <name evidence="6" type="ORF">N7476_000518</name>
</gene>
<dbReference type="EMBL" id="JAPZBO010000001">
    <property type="protein sequence ID" value="KAJ5330735.1"/>
    <property type="molecule type" value="Genomic_DNA"/>
</dbReference>
<dbReference type="Pfam" id="PF17100">
    <property type="entry name" value="NACHT_N"/>
    <property type="match status" value="1"/>
</dbReference>
<dbReference type="PROSITE" id="PS00678">
    <property type="entry name" value="WD_REPEATS_1"/>
    <property type="match status" value="4"/>
</dbReference>
<feature type="compositionally biased region" description="Basic and acidic residues" evidence="4">
    <location>
        <begin position="1"/>
        <end position="12"/>
    </location>
</feature>
<dbReference type="InterPro" id="IPR015943">
    <property type="entry name" value="WD40/YVTN_repeat-like_dom_sf"/>
</dbReference>
<evidence type="ECO:0000256" key="3">
    <source>
        <dbReference type="PROSITE-ProRule" id="PRU00221"/>
    </source>
</evidence>
<dbReference type="InterPro" id="IPR027417">
    <property type="entry name" value="P-loop_NTPase"/>
</dbReference>
<reference evidence="6" key="1">
    <citation type="submission" date="2022-12" db="EMBL/GenBank/DDBJ databases">
        <authorList>
            <person name="Petersen C."/>
        </authorList>
    </citation>
    <scope>NUCLEOTIDE SEQUENCE</scope>
    <source>
        <strain evidence="6">IBT 21472</strain>
    </source>
</reference>
<dbReference type="InterPro" id="IPR007111">
    <property type="entry name" value="NACHT_NTPase"/>
</dbReference>
<dbReference type="InterPro" id="IPR019775">
    <property type="entry name" value="WD40_repeat_CS"/>
</dbReference>
<accession>A0A9W9QBU9</accession>
<dbReference type="Proteomes" id="UP001147746">
    <property type="component" value="Unassembled WGS sequence"/>
</dbReference>
<evidence type="ECO:0000256" key="4">
    <source>
        <dbReference type="SAM" id="MobiDB-lite"/>
    </source>
</evidence>
<feature type="repeat" description="WD" evidence="3">
    <location>
        <begin position="1142"/>
        <end position="1183"/>
    </location>
</feature>
<dbReference type="SUPFAM" id="SSF82171">
    <property type="entry name" value="DPP6 N-terminal domain-like"/>
    <property type="match status" value="1"/>
</dbReference>
<evidence type="ECO:0000256" key="2">
    <source>
        <dbReference type="ARBA" id="ARBA00022737"/>
    </source>
</evidence>
<feature type="repeat" description="WD" evidence="3">
    <location>
        <begin position="976"/>
        <end position="1017"/>
    </location>
</feature>
<feature type="repeat" description="WD" evidence="3">
    <location>
        <begin position="1058"/>
        <end position="1099"/>
    </location>
</feature>
<feature type="domain" description="NACHT" evidence="5">
    <location>
        <begin position="356"/>
        <end position="503"/>
    </location>
</feature>
<evidence type="ECO:0000313" key="6">
    <source>
        <dbReference type="EMBL" id="KAJ5330735.1"/>
    </source>
</evidence>
<dbReference type="CDD" id="cd00200">
    <property type="entry name" value="WD40"/>
    <property type="match status" value="2"/>
</dbReference>
<feature type="repeat" description="WD" evidence="3">
    <location>
        <begin position="1100"/>
        <end position="1141"/>
    </location>
</feature>
<dbReference type="InterPro" id="IPR056884">
    <property type="entry name" value="NPHP3-like_N"/>
</dbReference>
<comment type="caution">
    <text evidence="6">The sequence shown here is derived from an EMBL/GenBank/DDBJ whole genome shotgun (WGS) entry which is preliminary data.</text>
</comment>
<dbReference type="PANTHER" id="PTHR19879">
    <property type="entry name" value="TRANSCRIPTION INITIATION FACTOR TFIID"/>
    <property type="match status" value="1"/>
</dbReference>
<dbReference type="PANTHER" id="PTHR19879:SF9">
    <property type="entry name" value="TRANSCRIPTION INITIATION FACTOR TFIID SUBUNIT 5"/>
    <property type="match status" value="1"/>
</dbReference>
<evidence type="ECO:0000259" key="5">
    <source>
        <dbReference type="PROSITE" id="PS50837"/>
    </source>
</evidence>
<dbReference type="PROSITE" id="PS50082">
    <property type="entry name" value="WD_REPEATS_2"/>
    <property type="match status" value="10"/>
</dbReference>
<dbReference type="PRINTS" id="PR00320">
    <property type="entry name" value="GPROTEINBRPT"/>
</dbReference>
<sequence length="1383" mass="155058">MRDLRGLRDRVFRRPGKPWNTAQARQAHVHTGPVPATPELALASQFSEAQSQSEDICRPQDLWQSAFDQLDQKDQDTLRSRHLLASANQEESHSLTTDIIDQVIETTKEKYENYQKKGWIKIKRSTGEYIDLRKLCGGLINAALSFKEIISNGLACDATGYAASAWAVVSLGLTMTKNHSDRRDALFESAEYLAEVLARCSYIEENFFYQQSSDRDVIGSAMIRLYKAILQYTAEVMAAQSLSTGRGVLDSITAITNQRLIQHKSSIEKEQQNLFQCIMWDKQLQNGKRTEDVLAAIDDKLLSSLHDLKLKFGLPIAEGASFDSYMGQHEDFCLHDTRVQLRYKISEWAESSESKCVFWLNGMTGTGKSTIARTVAQSFKSKGQLGASFFFKKGEADRGNAKRFISTIAKQLMTHNLQLASGILRAVEKDSDIATKAIREQFEKLIFQPLQTLPFLQTTVIVIVIDALDECEKPDEIRAILQLLLKVQDSTSFRLKVLLTSRPELHIRREFQRSQEYQELVLDKLPKSVIERDIRLFLKDRLSKIGEDDDSLSSDWPSIDTIEKLTSMSVPLFIFAATLCRFVGDGKRSPEDRLEAILQPRWFSPAFQMESIYQPVLEQILNPHDKNESIELVKEFREIVGVIVLIATPLSIHSLGQLLGHPEKKIRFLLNKLRSVLMVPEEDFSPVRILHLSFRDFLITTRNSFYVDEEETHAAIASQCLLFMNEKLRRNICDLQSYGAQHADIDSQKIERCLQPELQYCCRYWVYHLEKSGARASETKVLEFIETHFLHWLEAMSLIGMISETVGIIDKLKSIKESDMTSELSRLLYDAKRFILKNARMAEIAPLQLYCSGLIFSPRESIIRKRFEKENLQKVHILPQVQETWNAALQTLEGHTNSVHSVAFSADSQVVASGSADQSVKLWDAMTGKGLQTLEGHTESVKSVAFSPDSQTVASGSTDRTIKLWDAKTGKELQTLEGHTDSVTSIAFSPDGQIVASGSADRTIKLWDTKGKELRTLQGHTDSVHSVAFSPNGQIFASGSGDRTIKLWDTNGKELQTLKSHALWVFSVAFSPDSQIVASGSGERTINLWDTKTGKVIQTLKGHAHLVSSVAFSPDSQTLASGSADRTIKLWDTKTGKLLQTLEGHIYSVESIAFSPDNQIVASASVDQTVKLWDINTGKGLQTLDCHILSVLSMAISPNGKTVVSYSGEDSIKLWDTETGKVVQTLECDTFWADPLTFSPDSQILASGSEDRTIKLWDTKTGKLLQTLVGHADAVISLAFSEDSRIVVSGSDKEIIKLWDTKNGKELQTLKGHSGSVWSVAGQSPDWPNPQISTTDEWVAFENESLVWLPLEYREYCCSAMKDGTLALGYNDGRIFFIGFRTD</sequence>
<dbReference type="InterPro" id="IPR011047">
    <property type="entry name" value="Quinoprotein_ADH-like_sf"/>
</dbReference>
<organism evidence="6 7">
    <name type="scientific">Penicillium atrosanguineum</name>
    <dbReference type="NCBI Taxonomy" id="1132637"/>
    <lineage>
        <taxon>Eukaryota</taxon>
        <taxon>Fungi</taxon>
        <taxon>Dikarya</taxon>
        <taxon>Ascomycota</taxon>
        <taxon>Pezizomycotina</taxon>
        <taxon>Eurotiomycetes</taxon>
        <taxon>Eurotiomycetidae</taxon>
        <taxon>Eurotiales</taxon>
        <taxon>Aspergillaceae</taxon>
        <taxon>Penicillium</taxon>
    </lineage>
</organism>
<keyword evidence="1 3" id="KW-0853">WD repeat</keyword>
<keyword evidence="2" id="KW-0677">Repeat</keyword>
<feature type="repeat" description="WD" evidence="3">
    <location>
        <begin position="934"/>
        <end position="975"/>
    </location>
</feature>
<feature type="repeat" description="WD" evidence="3">
    <location>
        <begin position="1268"/>
        <end position="1309"/>
    </location>
</feature>
<dbReference type="Gene3D" id="2.130.10.10">
    <property type="entry name" value="YVTN repeat-like/Quinoprotein amine dehydrogenase"/>
    <property type="match status" value="5"/>
</dbReference>
<protein>
    <recommendedName>
        <fullName evidence="5">NACHT domain-containing protein</fullName>
    </recommendedName>
</protein>
<dbReference type="SUPFAM" id="SSF50998">
    <property type="entry name" value="Quinoprotein alcohol dehydrogenase-like"/>
    <property type="match status" value="1"/>
</dbReference>
<dbReference type="InterPro" id="IPR020472">
    <property type="entry name" value="WD40_PAC1"/>
</dbReference>
<dbReference type="InterPro" id="IPR031359">
    <property type="entry name" value="NACHT_N"/>
</dbReference>
<feature type="repeat" description="WD" evidence="3">
    <location>
        <begin position="1184"/>
        <end position="1225"/>
    </location>
</feature>
<dbReference type="SMART" id="SM00320">
    <property type="entry name" value="WD40"/>
    <property type="match status" value="10"/>
</dbReference>
<evidence type="ECO:0000256" key="1">
    <source>
        <dbReference type="ARBA" id="ARBA00022574"/>
    </source>
</evidence>
<feature type="repeat" description="WD" evidence="3">
    <location>
        <begin position="1017"/>
        <end position="1058"/>
    </location>
</feature>
<dbReference type="SUPFAM" id="SSF52540">
    <property type="entry name" value="P-loop containing nucleoside triphosphate hydrolases"/>
    <property type="match status" value="1"/>
</dbReference>
<reference evidence="6" key="2">
    <citation type="journal article" date="2023" name="IMA Fungus">
        <title>Comparative genomic study of the Penicillium genus elucidates a diverse pangenome and 15 lateral gene transfer events.</title>
        <authorList>
            <person name="Petersen C."/>
            <person name="Sorensen T."/>
            <person name="Nielsen M.R."/>
            <person name="Sondergaard T.E."/>
            <person name="Sorensen J.L."/>
            <person name="Fitzpatrick D.A."/>
            <person name="Frisvad J.C."/>
            <person name="Nielsen K.L."/>
        </authorList>
    </citation>
    <scope>NUCLEOTIDE SEQUENCE</scope>
    <source>
        <strain evidence="6">IBT 21472</strain>
    </source>
</reference>
<proteinExistence type="predicted"/>
<dbReference type="Pfam" id="PF00400">
    <property type="entry name" value="WD40"/>
    <property type="match status" value="10"/>
</dbReference>
<dbReference type="InterPro" id="IPR001680">
    <property type="entry name" value="WD40_rpt"/>
</dbReference>
<name>A0A9W9QBU9_9EURO</name>